<evidence type="ECO:0000256" key="10">
    <source>
        <dbReference type="RuleBase" id="RU000532"/>
    </source>
</evidence>
<sequence>MKFRQLSEQDLRGKRVFIRADLNVPLTERGTISSDARIKSALAAIRMALDGGAAVMVTSHLGRPKEGDPSPEDSLAPVAARMSELLGLSVRLATNWIDGGFEIKPGEVVLLENCRLNRGESANSEALAARIARLCDVYVYDAFSTAHRNEATIHALALAAPAACAGPTMAAEMQAFNRALVEADRPLTAIVGGAKVSTKLAILNNLADNVDQLIVGGGIANTFLLAAGFPVGKSLVETEMVEDVKRIIIRIATRGATVPIPTDVVVAKSFFASAEAAVKSVRDVQPDEMILDIGPATAARYAALLGQARSIIWNGPLGVFEFETFAHGTRTVGEAIAAAPAYSLAGGDDTIAAISRFGLGDRIDHISHAGGAFLEFLGGKSLPAIDALTRRAEI</sequence>
<keyword evidence="5 9" id="KW-0808">Transferase</keyword>
<evidence type="ECO:0000313" key="12">
    <source>
        <dbReference type="Proteomes" id="UP001500547"/>
    </source>
</evidence>
<dbReference type="InterPro" id="IPR001576">
    <property type="entry name" value="Phosphoglycerate_kinase"/>
</dbReference>
<dbReference type="InterPro" id="IPR015824">
    <property type="entry name" value="Phosphoglycerate_kinase_N"/>
</dbReference>
<evidence type="ECO:0000313" key="11">
    <source>
        <dbReference type="EMBL" id="GAA5167387.1"/>
    </source>
</evidence>
<dbReference type="EMBL" id="BAABLD010000008">
    <property type="protein sequence ID" value="GAA5167387.1"/>
    <property type="molecule type" value="Genomic_DNA"/>
</dbReference>
<dbReference type="Gene3D" id="3.40.50.1260">
    <property type="entry name" value="Phosphoglycerate kinase, N-terminal domain"/>
    <property type="match status" value="2"/>
</dbReference>
<name>A0ABP9QTQ3_9RHOO</name>
<keyword evidence="9" id="KW-0324">Glycolysis</keyword>
<dbReference type="PROSITE" id="PS00111">
    <property type="entry name" value="PGLYCERATE_KINASE"/>
    <property type="match status" value="1"/>
</dbReference>
<dbReference type="Proteomes" id="UP001500547">
    <property type="component" value="Unassembled WGS sequence"/>
</dbReference>
<comment type="caution">
    <text evidence="11">The sequence shown here is derived from an EMBL/GenBank/DDBJ whole genome shotgun (WGS) entry which is preliminary data.</text>
</comment>
<evidence type="ECO:0000256" key="8">
    <source>
        <dbReference type="ARBA" id="ARBA00022840"/>
    </source>
</evidence>
<comment type="catalytic activity">
    <reaction evidence="1 9 10">
        <text>(2R)-3-phosphoglycerate + ATP = (2R)-3-phospho-glyceroyl phosphate + ADP</text>
        <dbReference type="Rhea" id="RHEA:14801"/>
        <dbReference type="ChEBI" id="CHEBI:30616"/>
        <dbReference type="ChEBI" id="CHEBI:57604"/>
        <dbReference type="ChEBI" id="CHEBI:58272"/>
        <dbReference type="ChEBI" id="CHEBI:456216"/>
        <dbReference type="EC" id="2.7.2.3"/>
    </reaction>
</comment>
<keyword evidence="9" id="KW-0963">Cytoplasm</keyword>
<comment type="pathway">
    <text evidence="9">Carbohydrate degradation; glycolysis; pyruvate from D-glyceraldehyde 3-phosphate: step 2/5.</text>
</comment>
<evidence type="ECO:0000256" key="5">
    <source>
        <dbReference type="ARBA" id="ARBA00022679"/>
    </source>
</evidence>
<feature type="binding site" evidence="9">
    <location>
        <position position="37"/>
    </location>
    <ligand>
        <name>substrate</name>
    </ligand>
</feature>
<evidence type="ECO:0000256" key="9">
    <source>
        <dbReference type="HAMAP-Rule" id="MF_00145"/>
    </source>
</evidence>
<dbReference type="InterPro" id="IPR015911">
    <property type="entry name" value="Phosphoglycerate_kinase_CS"/>
</dbReference>
<keyword evidence="7 9" id="KW-0418">Kinase</keyword>
<reference evidence="12" key="1">
    <citation type="journal article" date="2019" name="Int. J. Syst. Evol. Microbiol.">
        <title>The Global Catalogue of Microorganisms (GCM) 10K type strain sequencing project: providing services to taxonomists for standard genome sequencing and annotation.</title>
        <authorList>
            <consortium name="The Broad Institute Genomics Platform"/>
            <consortium name="The Broad Institute Genome Sequencing Center for Infectious Disease"/>
            <person name="Wu L."/>
            <person name="Ma J."/>
        </authorList>
    </citation>
    <scope>NUCLEOTIDE SEQUENCE [LARGE SCALE GENOMIC DNA]</scope>
    <source>
        <strain evidence="12">JCM 18715</strain>
    </source>
</reference>
<keyword evidence="8 9" id="KW-0067">ATP-binding</keyword>
<comment type="caution">
    <text evidence="9">Lacks conserved residue(s) required for the propagation of feature annotation.</text>
</comment>
<dbReference type="Pfam" id="PF00162">
    <property type="entry name" value="PGK"/>
    <property type="match status" value="1"/>
</dbReference>
<dbReference type="PRINTS" id="PR00477">
    <property type="entry name" value="PHGLYCKINASE"/>
</dbReference>
<dbReference type="InterPro" id="IPR036043">
    <property type="entry name" value="Phosphoglycerate_kinase_sf"/>
</dbReference>
<feature type="binding site" evidence="9">
    <location>
        <begin position="60"/>
        <end position="63"/>
    </location>
    <ligand>
        <name>substrate</name>
    </ligand>
</feature>
<organism evidence="11 12">
    <name type="scientific">Viridibacterium curvum</name>
    <dbReference type="NCBI Taxonomy" id="1101404"/>
    <lineage>
        <taxon>Bacteria</taxon>
        <taxon>Pseudomonadati</taxon>
        <taxon>Pseudomonadota</taxon>
        <taxon>Betaproteobacteria</taxon>
        <taxon>Rhodocyclales</taxon>
        <taxon>Rhodocyclaceae</taxon>
        <taxon>Viridibacterium</taxon>
    </lineage>
</organism>
<comment type="similarity">
    <text evidence="2 9 10">Belongs to the phosphoglycerate kinase family.</text>
</comment>
<dbReference type="PIRSF" id="PIRSF000724">
    <property type="entry name" value="Pgk"/>
    <property type="match status" value="1"/>
</dbReference>
<evidence type="ECO:0000256" key="4">
    <source>
        <dbReference type="ARBA" id="ARBA00013061"/>
    </source>
</evidence>
<evidence type="ECO:0000256" key="6">
    <source>
        <dbReference type="ARBA" id="ARBA00022741"/>
    </source>
</evidence>
<dbReference type="HAMAP" id="MF_00145">
    <property type="entry name" value="Phosphoglyc_kinase"/>
    <property type="match status" value="1"/>
</dbReference>
<evidence type="ECO:0000256" key="2">
    <source>
        <dbReference type="ARBA" id="ARBA00008982"/>
    </source>
</evidence>
<feature type="binding site" evidence="9">
    <location>
        <begin position="21"/>
        <end position="23"/>
    </location>
    <ligand>
        <name>substrate</name>
    </ligand>
</feature>
<feature type="binding site" evidence="9">
    <location>
        <position position="148"/>
    </location>
    <ligand>
        <name>substrate</name>
    </ligand>
</feature>
<gene>
    <name evidence="9" type="primary">pgk</name>
    <name evidence="11" type="ORF">GCM10025770_25960</name>
</gene>
<comment type="subcellular location">
    <subcellularLocation>
        <location evidence="9">Cytoplasm</location>
    </subcellularLocation>
</comment>
<dbReference type="PANTHER" id="PTHR11406:SF23">
    <property type="entry name" value="PHOSPHOGLYCERATE KINASE 1, CHLOROPLASTIC-RELATED"/>
    <property type="match status" value="1"/>
</dbReference>
<dbReference type="RefSeq" id="WP_345533416.1">
    <property type="nucleotide sequence ID" value="NZ_BAABLD010000008.1"/>
</dbReference>
<feature type="binding site" evidence="9">
    <location>
        <position position="115"/>
    </location>
    <ligand>
        <name>substrate</name>
    </ligand>
</feature>
<feature type="binding site" evidence="9">
    <location>
        <position position="199"/>
    </location>
    <ligand>
        <name>ATP</name>
        <dbReference type="ChEBI" id="CHEBI:30616"/>
    </ligand>
</feature>
<proteinExistence type="inferred from homology"/>
<comment type="subunit">
    <text evidence="3 9">Monomer.</text>
</comment>
<evidence type="ECO:0000256" key="7">
    <source>
        <dbReference type="ARBA" id="ARBA00022777"/>
    </source>
</evidence>
<dbReference type="GO" id="GO:0016301">
    <property type="term" value="F:kinase activity"/>
    <property type="evidence" value="ECO:0007669"/>
    <property type="project" value="UniProtKB-KW"/>
</dbReference>
<dbReference type="SUPFAM" id="SSF53748">
    <property type="entry name" value="Phosphoglycerate kinase"/>
    <property type="match status" value="1"/>
</dbReference>
<protein>
    <recommendedName>
        <fullName evidence="4 9">Phosphoglycerate kinase</fullName>
        <ecNumber evidence="4 9">2.7.2.3</ecNumber>
    </recommendedName>
</protein>
<accession>A0ABP9QTQ3</accession>
<dbReference type="PANTHER" id="PTHR11406">
    <property type="entry name" value="PHOSPHOGLYCERATE KINASE"/>
    <property type="match status" value="1"/>
</dbReference>
<dbReference type="EC" id="2.7.2.3" evidence="4 9"/>
<evidence type="ECO:0000256" key="3">
    <source>
        <dbReference type="ARBA" id="ARBA00011245"/>
    </source>
</evidence>
<feature type="binding site" evidence="9">
    <location>
        <position position="321"/>
    </location>
    <ligand>
        <name>ATP</name>
        <dbReference type="ChEBI" id="CHEBI:30616"/>
    </ligand>
</feature>
<evidence type="ECO:0000256" key="1">
    <source>
        <dbReference type="ARBA" id="ARBA00000642"/>
    </source>
</evidence>
<keyword evidence="12" id="KW-1185">Reference proteome</keyword>
<keyword evidence="6 9" id="KW-0547">Nucleotide-binding</keyword>